<evidence type="ECO:0000256" key="7">
    <source>
        <dbReference type="ARBA" id="ARBA00022989"/>
    </source>
</evidence>
<organism evidence="13 14">
    <name type="scientific">Candidatus Yanofskybacteria bacterium RIFCSPLOWO2_01_FULL_49_25</name>
    <dbReference type="NCBI Taxonomy" id="1802701"/>
    <lineage>
        <taxon>Bacteria</taxon>
        <taxon>Candidatus Yanofskyibacteriota</taxon>
    </lineage>
</organism>
<feature type="domain" description="ArnT-like N-terminal" evidence="11">
    <location>
        <begin position="12"/>
        <end position="237"/>
    </location>
</feature>
<comment type="caution">
    <text evidence="13">The sequence shown here is derived from an EMBL/GenBank/DDBJ whole genome shotgun (WGS) entry which is preliminary data.</text>
</comment>
<feature type="transmembrane region" description="Helical" evidence="10">
    <location>
        <begin position="119"/>
        <end position="137"/>
    </location>
</feature>
<keyword evidence="5 10" id="KW-0808">Transferase</keyword>
<dbReference type="GO" id="GO:0012505">
    <property type="term" value="C:endomembrane system"/>
    <property type="evidence" value="ECO:0007669"/>
    <property type="project" value="UniProtKB-SubCell"/>
</dbReference>
<comment type="subcellular location">
    <subcellularLocation>
        <location evidence="10">Cell membrane</location>
    </subcellularLocation>
    <subcellularLocation>
        <location evidence="1">Endomembrane system</location>
        <topology evidence="1">Multi-pass membrane protein</topology>
    </subcellularLocation>
</comment>
<dbReference type="InterPro" id="IPR003342">
    <property type="entry name" value="ArnT-like_N"/>
</dbReference>
<dbReference type="EMBL" id="MGKP01000023">
    <property type="protein sequence ID" value="OGN28137.1"/>
    <property type="molecule type" value="Genomic_DNA"/>
</dbReference>
<dbReference type="Proteomes" id="UP000179047">
    <property type="component" value="Unassembled WGS sequence"/>
</dbReference>
<dbReference type="Pfam" id="PF16192">
    <property type="entry name" value="PMT_4TMC"/>
    <property type="match status" value="1"/>
</dbReference>
<dbReference type="Pfam" id="PF02366">
    <property type="entry name" value="PMT"/>
    <property type="match status" value="1"/>
</dbReference>
<feature type="transmembrane region" description="Helical" evidence="10">
    <location>
        <begin position="213"/>
        <end position="237"/>
    </location>
</feature>
<evidence type="ECO:0000256" key="1">
    <source>
        <dbReference type="ARBA" id="ARBA00004127"/>
    </source>
</evidence>
<keyword evidence="10" id="KW-1003">Cell membrane</keyword>
<dbReference type="InterPro" id="IPR027005">
    <property type="entry name" value="PMT-like"/>
</dbReference>
<dbReference type="AlphaFoldDB" id="A0A1F8GRU0"/>
<dbReference type="GO" id="GO:0004169">
    <property type="term" value="F:dolichyl-phosphate-mannose-protein mannosyltransferase activity"/>
    <property type="evidence" value="ECO:0007669"/>
    <property type="project" value="UniProtKB-UniRule"/>
</dbReference>
<keyword evidence="7 10" id="KW-1133">Transmembrane helix</keyword>
<evidence type="ECO:0000256" key="8">
    <source>
        <dbReference type="ARBA" id="ARBA00023136"/>
    </source>
</evidence>
<evidence type="ECO:0000256" key="5">
    <source>
        <dbReference type="ARBA" id="ARBA00022679"/>
    </source>
</evidence>
<evidence type="ECO:0000259" key="12">
    <source>
        <dbReference type="Pfam" id="PF16192"/>
    </source>
</evidence>
<reference evidence="13 14" key="1">
    <citation type="journal article" date="2016" name="Nat. Commun.">
        <title>Thousands of microbial genomes shed light on interconnected biogeochemical processes in an aquifer system.</title>
        <authorList>
            <person name="Anantharaman K."/>
            <person name="Brown C.T."/>
            <person name="Hug L.A."/>
            <person name="Sharon I."/>
            <person name="Castelle C.J."/>
            <person name="Probst A.J."/>
            <person name="Thomas B.C."/>
            <person name="Singh A."/>
            <person name="Wilkins M.J."/>
            <person name="Karaoz U."/>
            <person name="Brodie E.L."/>
            <person name="Williams K.H."/>
            <person name="Hubbard S.S."/>
            <person name="Banfield J.F."/>
        </authorList>
    </citation>
    <scope>NUCLEOTIDE SEQUENCE [LARGE SCALE GENOMIC DNA]</scope>
</reference>
<feature type="transmembrane region" description="Helical" evidence="10">
    <location>
        <begin position="168"/>
        <end position="201"/>
    </location>
</feature>
<evidence type="ECO:0000256" key="6">
    <source>
        <dbReference type="ARBA" id="ARBA00022692"/>
    </source>
</evidence>
<feature type="transmembrane region" description="Helical" evidence="10">
    <location>
        <begin position="331"/>
        <end position="350"/>
    </location>
</feature>
<feature type="transmembrane region" description="Helical" evidence="10">
    <location>
        <begin position="7"/>
        <end position="27"/>
    </location>
</feature>
<feature type="transmembrane region" description="Helical" evidence="10">
    <location>
        <begin position="142"/>
        <end position="162"/>
    </location>
</feature>
<dbReference type="GO" id="GO:0005886">
    <property type="term" value="C:plasma membrane"/>
    <property type="evidence" value="ECO:0007669"/>
    <property type="project" value="UniProtKB-SubCell"/>
</dbReference>
<dbReference type="UniPathway" id="UPA00378"/>
<evidence type="ECO:0000313" key="13">
    <source>
        <dbReference type="EMBL" id="OGN28137.1"/>
    </source>
</evidence>
<comment type="similarity">
    <text evidence="3 10">Belongs to the glycosyltransferase 39 family.</text>
</comment>
<keyword evidence="8 10" id="KW-0472">Membrane</keyword>
<evidence type="ECO:0000256" key="2">
    <source>
        <dbReference type="ARBA" id="ARBA00004922"/>
    </source>
</evidence>
<accession>A0A1F8GRU0</accession>
<protein>
    <recommendedName>
        <fullName evidence="9 10">Polyprenol-phosphate-mannose--protein mannosyltransferase</fullName>
        <ecNumber evidence="10">2.4.1.-</ecNumber>
    </recommendedName>
</protein>
<dbReference type="STRING" id="1802701.A3A33_02165"/>
<evidence type="ECO:0000259" key="11">
    <source>
        <dbReference type="Pfam" id="PF02366"/>
    </source>
</evidence>
<feature type="transmembrane region" description="Helical" evidence="10">
    <location>
        <begin position="91"/>
        <end position="113"/>
    </location>
</feature>
<sequence>MKFMRKHLPIIIVLAVSIATHFAYFGYPRETVFDEVHFGKFVSGYYTHEYFFDIHPPLGKLIISAAGFTAGFKPGFSFAQIGEKFQDNTYLALRFLPSLAGTLLPVVIFLLLLELGISRIGATAGGLLVALESALLVQSRFILLDSFLLLFGFAALWLYMRYRHTGTVYNLLCAVALAGLSVSVKWTGLTFLAVIGIAEFIKLIRERSIGQLANVAVIAVIPFVLYFSIFALHFSLLGKSGPGDAFMTPQFRKTLVGSTDYADPTIKPEGLLMKFIELNEQMYLSNARLTATHPYSSKWYEWPFMTRPIYYWNEHVGSDSDARIYLIGNPAIWWIGTFAVFYALCSLKFWSNRKILLILGFYAFNILPFIGISRTMFMYHYFTALIIAIILTAYLIDQLPASDHFVTKKRVFGTLLGASLILFVFFSPLIYGLPMSARSYDLRTWFGSWR</sequence>
<evidence type="ECO:0000256" key="4">
    <source>
        <dbReference type="ARBA" id="ARBA00022676"/>
    </source>
</evidence>
<feature type="domain" description="Protein O-mannosyl-transferase C-terminal four TM" evidence="12">
    <location>
        <begin position="272"/>
        <end position="449"/>
    </location>
</feature>
<proteinExistence type="inferred from homology"/>
<evidence type="ECO:0000313" key="14">
    <source>
        <dbReference type="Proteomes" id="UP000179047"/>
    </source>
</evidence>
<evidence type="ECO:0000256" key="9">
    <source>
        <dbReference type="ARBA" id="ARBA00093617"/>
    </source>
</evidence>
<comment type="function">
    <text evidence="10">Protein O-mannosyltransferase that catalyzes the transfer of a single mannose residue from a polyprenol phospho-mannosyl lipidic donor to the hydroxyl group of selected serine and threonine residues in acceptor proteins.</text>
</comment>
<evidence type="ECO:0000256" key="10">
    <source>
        <dbReference type="RuleBase" id="RU367007"/>
    </source>
</evidence>
<feature type="transmembrane region" description="Helical" evidence="10">
    <location>
        <begin position="378"/>
        <end position="399"/>
    </location>
</feature>
<keyword evidence="4 10" id="KW-0328">Glycosyltransferase</keyword>
<gene>
    <name evidence="13" type="ORF">A3A33_02165</name>
</gene>
<comment type="pathway">
    <text evidence="2 10">Protein modification; protein glycosylation.</text>
</comment>
<dbReference type="InterPro" id="IPR032421">
    <property type="entry name" value="PMT_4TMC"/>
</dbReference>
<feature type="transmembrane region" description="Helical" evidence="10">
    <location>
        <begin position="355"/>
        <end position="372"/>
    </location>
</feature>
<dbReference type="PANTHER" id="PTHR10050">
    <property type="entry name" value="DOLICHYL-PHOSPHATE-MANNOSE--PROTEIN MANNOSYLTRANSFERASE"/>
    <property type="match status" value="1"/>
</dbReference>
<feature type="transmembrane region" description="Helical" evidence="10">
    <location>
        <begin position="411"/>
        <end position="433"/>
    </location>
</feature>
<name>A0A1F8GRU0_9BACT</name>
<keyword evidence="6 10" id="KW-0812">Transmembrane</keyword>
<dbReference type="EC" id="2.4.1.-" evidence="10"/>
<evidence type="ECO:0000256" key="3">
    <source>
        <dbReference type="ARBA" id="ARBA00007222"/>
    </source>
</evidence>